<reference evidence="2 3" key="1">
    <citation type="submission" date="2019-08" db="EMBL/GenBank/DDBJ databases">
        <title>Draft genome sequences of two oriental melons (Cucumis melo L. var makuwa).</title>
        <authorList>
            <person name="Kwon S.-Y."/>
        </authorList>
    </citation>
    <scope>NUCLEOTIDE SEQUENCE [LARGE SCALE GENOMIC DNA]</scope>
    <source>
        <strain evidence="3">cv. Chang Bougi</strain>
        <tissue evidence="2">Leaf</tissue>
    </source>
</reference>
<dbReference type="Proteomes" id="UP000321947">
    <property type="component" value="Unassembled WGS sequence"/>
</dbReference>
<evidence type="ECO:0000313" key="2">
    <source>
        <dbReference type="EMBL" id="TYK23271.1"/>
    </source>
</evidence>
<name>A0A5D3DHY1_CUCMM</name>
<organism evidence="2 3">
    <name type="scientific">Cucumis melo var. makuwa</name>
    <name type="common">Oriental melon</name>
    <dbReference type="NCBI Taxonomy" id="1194695"/>
    <lineage>
        <taxon>Eukaryota</taxon>
        <taxon>Viridiplantae</taxon>
        <taxon>Streptophyta</taxon>
        <taxon>Embryophyta</taxon>
        <taxon>Tracheophyta</taxon>
        <taxon>Spermatophyta</taxon>
        <taxon>Magnoliopsida</taxon>
        <taxon>eudicotyledons</taxon>
        <taxon>Gunneridae</taxon>
        <taxon>Pentapetalae</taxon>
        <taxon>rosids</taxon>
        <taxon>fabids</taxon>
        <taxon>Cucurbitales</taxon>
        <taxon>Cucurbitaceae</taxon>
        <taxon>Benincaseae</taxon>
        <taxon>Cucumis</taxon>
    </lineage>
</organism>
<comment type="caution">
    <text evidence="2">The sequence shown here is derived from an EMBL/GenBank/DDBJ whole genome shotgun (WGS) entry which is preliminary data.</text>
</comment>
<sequence>MTHSKREKKTTSEVAKKTSLPSSPKQTQKPTTQNTKQKEAARDDKDDKDYFFKFIDDQVCKPLGSGFQDVFQCQSNLQEMQYRHKKQSKGLELKVDNTRA</sequence>
<gene>
    <name evidence="2" type="ORF">E5676_scaffold142G003250</name>
</gene>
<evidence type="ECO:0000256" key="1">
    <source>
        <dbReference type="SAM" id="MobiDB-lite"/>
    </source>
</evidence>
<accession>A0A5D3DHY1</accession>
<proteinExistence type="predicted"/>
<feature type="region of interest" description="Disordered" evidence="1">
    <location>
        <begin position="1"/>
        <end position="44"/>
    </location>
</feature>
<dbReference type="EMBL" id="SSTD01004586">
    <property type="protein sequence ID" value="TYK23271.1"/>
    <property type="molecule type" value="Genomic_DNA"/>
</dbReference>
<protein>
    <submittedName>
        <fullName evidence="2">Uncharacterized protein</fullName>
    </submittedName>
</protein>
<dbReference type="AlphaFoldDB" id="A0A5D3DHY1"/>
<evidence type="ECO:0000313" key="3">
    <source>
        <dbReference type="Proteomes" id="UP000321947"/>
    </source>
</evidence>
<feature type="compositionally biased region" description="Low complexity" evidence="1">
    <location>
        <begin position="24"/>
        <end position="35"/>
    </location>
</feature>